<dbReference type="SUPFAM" id="SSF53335">
    <property type="entry name" value="S-adenosyl-L-methionine-dependent methyltransferases"/>
    <property type="match status" value="1"/>
</dbReference>
<evidence type="ECO:0000313" key="2">
    <source>
        <dbReference type="EMBL" id="CAG8450186.1"/>
    </source>
</evidence>
<dbReference type="Proteomes" id="UP000789508">
    <property type="component" value="Unassembled WGS sequence"/>
</dbReference>
<evidence type="ECO:0000313" key="3">
    <source>
        <dbReference type="Proteomes" id="UP000789508"/>
    </source>
</evidence>
<dbReference type="PANTHER" id="PTHR43591">
    <property type="entry name" value="METHYLTRANSFERASE"/>
    <property type="match status" value="1"/>
</dbReference>
<accession>A0A9N8YV67</accession>
<dbReference type="AlphaFoldDB" id="A0A9N8YV67"/>
<dbReference type="EMBL" id="CAJVPS010000088">
    <property type="protein sequence ID" value="CAG8450186.1"/>
    <property type="molecule type" value="Genomic_DNA"/>
</dbReference>
<dbReference type="InterPro" id="IPR041698">
    <property type="entry name" value="Methyltransf_25"/>
</dbReference>
<dbReference type="Pfam" id="PF13649">
    <property type="entry name" value="Methyltransf_25"/>
    <property type="match status" value="1"/>
</dbReference>
<protein>
    <submittedName>
        <fullName evidence="2">12742_t:CDS:1</fullName>
    </submittedName>
</protein>
<gene>
    <name evidence="2" type="ORF">ALEPTO_LOCUS958</name>
</gene>
<organism evidence="2 3">
    <name type="scientific">Ambispora leptoticha</name>
    <dbReference type="NCBI Taxonomy" id="144679"/>
    <lineage>
        <taxon>Eukaryota</taxon>
        <taxon>Fungi</taxon>
        <taxon>Fungi incertae sedis</taxon>
        <taxon>Mucoromycota</taxon>
        <taxon>Glomeromycotina</taxon>
        <taxon>Glomeromycetes</taxon>
        <taxon>Archaeosporales</taxon>
        <taxon>Ambisporaceae</taxon>
        <taxon>Ambispora</taxon>
    </lineage>
</organism>
<evidence type="ECO:0000259" key="1">
    <source>
        <dbReference type="Pfam" id="PF13649"/>
    </source>
</evidence>
<sequence length="288" mass="32928">MEDETIEYRLINGRRYHNLSNSMYFVANDDEEANRLSRYHDAIKDIWGGLFNSPVEEKLRQGARVIDIGCGSGIWILDMAQQYPNSTFVGIDISPILPSEGCPTNVKFVQHNVLDGLPFANSSFDLVHEKFMTGAFTETQWKEKIIPEMIRLARPDGWVESLECEITSSDESVTMRVTKALHDFMRLKGMNPTIGKEIPHIFENTNAFLEIRDQLKIIDLGTKHDKSAEESLKFYIGGLKSAKGFLANSMNVTPEDYDALLETIYFETEKHSTYCNQYRICAHKKIQI</sequence>
<feature type="domain" description="Methyltransferase" evidence="1">
    <location>
        <begin position="65"/>
        <end position="157"/>
    </location>
</feature>
<dbReference type="CDD" id="cd02440">
    <property type="entry name" value="AdoMet_MTases"/>
    <property type="match status" value="1"/>
</dbReference>
<dbReference type="OrthoDB" id="2013972at2759"/>
<dbReference type="PANTHER" id="PTHR43591:SF50">
    <property type="entry name" value="METHYLTRANSFERASE DOMAIN-CONTAINING PROTEIN-RELATED"/>
    <property type="match status" value="1"/>
</dbReference>
<dbReference type="InterPro" id="IPR029063">
    <property type="entry name" value="SAM-dependent_MTases_sf"/>
</dbReference>
<proteinExistence type="predicted"/>
<name>A0A9N8YV67_9GLOM</name>
<dbReference type="Gene3D" id="3.40.50.150">
    <property type="entry name" value="Vaccinia Virus protein VP39"/>
    <property type="match status" value="1"/>
</dbReference>
<comment type="caution">
    <text evidence="2">The sequence shown here is derived from an EMBL/GenBank/DDBJ whole genome shotgun (WGS) entry which is preliminary data.</text>
</comment>
<reference evidence="2" key="1">
    <citation type="submission" date="2021-06" db="EMBL/GenBank/DDBJ databases">
        <authorList>
            <person name="Kallberg Y."/>
            <person name="Tangrot J."/>
            <person name="Rosling A."/>
        </authorList>
    </citation>
    <scope>NUCLEOTIDE SEQUENCE</scope>
    <source>
        <strain evidence="2">FL130A</strain>
    </source>
</reference>
<keyword evidence="3" id="KW-1185">Reference proteome</keyword>